<evidence type="ECO:0000313" key="1">
    <source>
        <dbReference type="EMBL" id="OTG22847.1"/>
    </source>
</evidence>
<sequence length="52" mass="5368">MVIGDGGRSTKSKLQVMVIRVRVPMVVAGGSSGRVGVCSGCGGWMVKTAVRF</sequence>
<dbReference type="InParanoid" id="A0A251UHJ7"/>
<dbReference type="AlphaFoldDB" id="A0A251UHJ7"/>
<proteinExistence type="predicted"/>
<dbReference type="Proteomes" id="UP000215914">
    <property type="component" value="Chromosome 6"/>
</dbReference>
<protein>
    <submittedName>
        <fullName evidence="1">Uncharacterized protein</fullName>
    </submittedName>
</protein>
<evidence type="ECO:0000313" key="2">
    <source>
        <dbReference type="Proteomes" id="UP000215914"/>
    </source>
</evidence>
<keyword evidence="2" id="KW-1185">Reference proteome</keyword>
<gene>
    <name evidence="1" type="ORF">HannXRQ_Chr06g0175931</name>
</gene>
<reference evidence="2" key="1">
    <citation type="journal article" date="2017" name="Nature">
        <title>The sunflower genome provides insights into oil metabolism, flowering and Asterid evolution.</title>
        <authorList>
            <person name="Badouin H."/>
            <person name="Gouzy J."/>
            <person name="Grassa C.J."/>
            <person name="Murat F."/>
            <person name="Staton S.E."/>
            <person name="Cottret L."/>
            <person name="Lelandais-Briere C."/>
            <person name="Owens G.L."/>
            <person name="Carrere S."/>
            <person name="Mayjonade B."/>
            <person name="Legrand L."/>
            <person name="Gill N."/>
            <person name="Kane N.C."/>
            <person name="Bowers J.E."/>
            <person name="Hubner S."/>
            <person name="Bellec A."/>
            <person name="Berard A."/>
            <person name="Berges H."/>
            <person name="Blanchet N."/>
            <person name="Boniface M.C."/>
            <person name="Brunel D."/>
            <person name="Catrice O."/>
            <person name="Chaidir N."/>
            <person name="Claudel C."/>
            <person name="Donnadieu C."/>
            <person name="Faraut T."/>
            <person name="Fievet G."/>
            <person name="Helmstetter N."/>
            <person name="King M."/>
            <person name="Knapp S.J."/>
            <person name="Lai Z."/>
            <person name="Le Paslier M.C."/>
            <person name="Lippi Y."/>
            <person name="Lorenzon L."/>
            <person name="Mandel J.R."/>
            <person name="Marage G."/>
            <person name="Marchand G."/>
            <person name="Marquand E."/>
            <person name="Bret-Mestries E."/>
            <person name="Morien E."/>
            <person name="Nambeesan S."/>
            <person name="Nguyen T."/>
            <person name="Pegot-Espagnet P."/>
            <person name="Pouilly N."/>
            <person name="Raftis F."/>
            <person name="Sallet E."/>
            <person name="Schiex T."/>
            <person name="Thomas J."/>
            <person name="Vandecasteele C."/>
            <person name="Vares D."/>
            <person name="Vear F."/>
            <person name="Vautrin S."/>
            <person name="Crespi M."/>
            <person name="Mangin B."/>
            <person name="Burke J.M."/>
            <person name="Salse J."/>
            <person name="Munos S."/>
            <person name="Vincourt P."/>
            <person name="Rieseberg L.H."/>
            <person name="Langlade N.B."/>
        </authorList>
    </citation>
    <scope>NUCLEOTIDE SEQUENCE [LARGE SCALE GENOMIC DNA]</scope>
    <source>
        <strain evidence="2">cv. SF193</strain>
    </source>
</reference>
<name>A0A251UHJ7_HELAN</name>
<dbReference type="EMBL" id="CM007895">
    <property type="protein sequence ID" value="OTG22847.1"/>
    <property type="molecule type" value="Genomic_DNA"/>
</dbReference>
<organism evidence="1 2">
    <name type="scientific">Helianthus annuus</name>
    <name type="common">Common sunflower</name>
    <dbReference type="NCBI Taxonomy" id="4232"/>
    <lineage>
        <taxon>Eukaryota</taxon>
        <taxon>Viridiplantae</taxon>
        <taxon>Streptophyta</taxon>
        <taxon>Embryophyta</taxon>
        <taxon>Tracheophyta</taxon>
        <taxon>Spermatophyta</taxon>
        <taxon>Magnoliopsida</taxon>
        <taxon>eudicotyledons</taxon>
        <taxon>Gunneridae</taxon>
        <taxon>Pentapetalae</taxon>
        <taxon>asterids</taxon>
        <taxon>campanulids</taxon>
        <taxon>Asterales</taxon>
        <taxon>Asteraceae</taxon>
        <taxon>Asteroideae</taxon>
        <taxon>Heliantheae alliance</taxon>
        <taxon>Heliantheae</taxon>
        <taxon>Helianthus</taxon>
    </lineage>
</organism>
<accession>A0A251UHJ7</accession>